<feature type="domain" description="Protein kinase" evidence="3">
    <location>
        <begin position="1"/>
        <end position="220"/>
    </location>
</feature>
<evidence type="ECO:0000256" key="1">
    <source>
        <dbReference type="ARBA" id="ARBA00022741"/>
    </source>
</evidence>
<dbReference type="Gene3D" id="1.10.510.10">
    <property type="entry name" value="Transferase(Phosphotransferase) domain 1"/>
    <property type="match status" value="1"/>
</dbReference>
<dbReference type="InterPro" id="IPR011009">
    <property type="entry name" value="Kinase-like_dom_sf"/>
</dbReference>
<dbReference type="InterPro" id="IPR008271">
    <property type="entry name" value="Ser/Thr_kinase_AS"/>
</dbReference>
<dbReference type="GO" id="GO:0004672">
    <property type="term" value="F:protein kinase activity"/>
    <property type="evidence" value="ECO:0007669"/>
    <property type="project" value="InterPro"/>
</dbReference>
<organism evidence="4 5">
    <name type="scientific">Tritrichomonas foetus</name>
    <dbReference type="NCBI Taxonomy" id="1144522"/>
    <lineage>
        <taxon>Eukaryota</taxon>
        <taxon>Metamonada</taxon>
        <taxon>Parabasalia</taxon>
        <taxon>Tritrichomonadida</taxon>
        <taxon>Tritrichomonadidae</taxon>
        <taxon>Tritrichomonas</taxon>
    </lineage>
</organism>
<comment type="caution">
    <text evidence="4">The sequence shown here is derived from an EMBL/GenBank/DDBJ whole genome shotgun (WGS) entry which is preliminary data.</text>
</comment>
<dbReference type="SMART" id="SM00220">
    <property type="entry name" value="S_TKc"/>
    <property type="match status" value="1"/>
</dbReference>
<gene>
    <name evidence="4" type="ORF">TRFO_33751</name>
</gene>
<dbReference type="SUPFAM" id="SSF56112">
    <property type="entry name" value="Protein kinase-like (PK-like)"/>
    <property type="match status" value="1"/>
</dbReference>
<dbReference type="PROSITE" id="PS50011">
    <property type="entry name" value="PROTEIN_KINASE_DOM"/>
    <property type="match status" value="1"/>
</dbReference>
<reference evidence="4" key="1">
    <citation type="submission" date="2016-10" db="EMBL/GenBank/DDBJ databases">
        <authorList>
            <person name="Benchimol M."/>
            <person name="Almeida L.G."/>
            <person name="Vasconcelos A.T."/>
            <person name="Perreira-Neves A."/>
            <person name="Rosa I.A."/>
            <person name="Tasca T."/>
            <person name="Bogo M.R."/>
            <person name="de Souza W."/>
        </authorList>
    </citation>
    <scope>NUCLEOTIDE SEQUENCE [LARGE SCALE GENOMIC DNA]</scope>
    <source>
        <strain evidence="4">K</strain>
    </source>
</reference>
<keyword evidence="4" id="KW-0418">Kinase</keyword>
<dbReference type="GO" id="GO:0005524">
    <property type="term" value="F:ATP binding"/>
    <property type="evidence" value="ECO:0007669"/>
    <property type="project" value="UniProtKB-KW"/>
</dbReference>
<proteinExistence type="predicted"/>
<dbReference type="AlphaFoldDB" id="A0A1J4JKY8"/>
<keyword evidence="2" id="KW-0067">ATP-binding</keyword>
<dbReference type="Proteomes" id="UP000179807">
    <property type="component" value="Unassembled WGS sequence"/>
</dbReference>
<dbReference type="EMBL" id="MLAK01000989">
    <property type="protein sequence ID" value="OHS99754.1"/>
    <property type="molecule type" value="Genomic_DNA"/>
</dbReference>
<accession>A0A1J4JKY8</accession>
<keyword evidence="4" id="KW-0808">Transferase</keyword>
<sequence length="344" mass="38868">MAPNLACRLCELDALRQLNSNRVICLYDYFIDEHAIYLILEYCPRGSLMDHIRRCGPLHGEILRCVCKQLLLAVSFIHSRRVAHLDIKPSNILIDRYSRPRLADFGLARMFVNDDGIKQRAGTLLYMSPELLLGRSNSSKKIDPFKADVWALGVTFYVLATGDSPFGVFMDGADLKEKIVSRRYTISSDVDPEIANVINMMFRESDHRPSYDNLLSLPVFMNTNERGAVIPCENRVKGDASNFNSASNFNDTSNFTDKDDMNYLMSKDDNFVRNNLELHRRSSENRHHLSVMTRTSKLLFKGSPTAPKMGRRNVGLNMNASIPKQQGCACQGCCCNDGCSKICE</sequence>
<dbReference type="GeneID" id="94843959"/>
<keyword evidence="1" id="KW-0547">Nucleotide-binding</keyword>
<protein>
    <submittedName>
        <fullName evidence="4">CAMK family protein kinase</fullName>
    </submittedName>
</protein>
<dbReference type="PANTHER" id="PTHR24362:SF309">
    <property type="entry name" value="PROTEIN KINASE DOMAIN-CONTAINING PROTEIN"/>
    <property type="match status" value="1"/>
</dbReference>
<keyword evidence="5" id="KW-1185">Reference proteome</keyword>
<dbReference type="OrthoDB" id="4062651at2759"/>
<dbReference type="VEuPathDB" id="TrichDB:TRFO_33751"/>
<evidence type="ECO:0000313" key="4">
    <source>
        <dbReference type="EMBL" id="OHS99754.1"/>
    </source>
</evidence>
<dbReference type="Pfam" id="PF00069">
    <property type="entry name" value="Pkinase"/>
    <property type="match status" value="1"/>
</dbReference>
<dbReference type="InterPro" id="IPR000719">
    <property type="entry name" value="Prot_kinase_dom"/>
</dbReference>
<evidence type="ECO:0000256" key="2">
    <source>
        <dbReference type="ARBA" id="ARBA00022840"/>
    </source>
</evidence>
<evidence type="ECO:0000313" key="5">
    <source>
        <dbReference type="Proteomes" id="UP000179807"/>
    </source>
</evidence>
<dbReference type="PROSITE" id="PS00108">
    <property type="entry name" value="PROTEIN_KINASE_ST"/>
    <property type="match status" value="1"/>
</dbReference>
<dbReference type="FunFam" id="1.10.510.10:FF:000571">
    <property type="entry name" value="Maternal embryonic leucine zipper kinase"/>
    <property type="match status" value="1"/>
</dbReference>
<name>A0A1J4JKY8_9EUKA</name>
<dbReference type="PANTHER" id="PTHR24362">
    <property type="entry name" value="SERINE/THREONINE-PROTEIN KINASE NEK"/>
    <property type="match status" value="1"/>
</dbReference>
<dbReference type="RefSeq" id="XP_068352891.1">
    <property type="nucleotide sequence ID" value="XM_068509255.1"/>
</dbReference>
<evidence type="ECO:0000259" key="3">
    <source>
        <dbReference type="PROSITE" id="PS50011"/>
    </source>
</evidence>